<dbReference type="RefSeq" id="WP_126802897.1">
    <property type="nucleotide sequence ID" value="NZ_PIPL01000001.1"/>
</dbReference>
<protein>
    <recommendedName>
        <fullName evidence="4">YeeE/YedE family protein</fullName>
    </recommendedName>
</protein>
<dbReference type="EMBL" id="PIPL01000001">
    <property type="protein sequence ID" value="RUO26081.1"/>
    <property type="molecule type" value="Genomic_DNA"/>
</dbReference>
<comment type="caution">
    <text evidence="2">The sequence shown here is derived from an EMBL/GenBank/DDBJ whole genome shotgun (WGS) entry which is preliminary data.</text>
</comment>
<dbReference type="Proteomes" id="UP000288293">
    <property type="component" value="Unassembled WGS sequence"/>
</dbReference>
<evidence type="ECO:0008006" key="4">
    <source>
        <dbReference type="Google" id="ProtNLM"/>
    </source>
</evidence>
<keyword evidence="1" id="KW-1133">Transmembrane helix</keyword>
<evidence type="ECO:0000313" key="2">
    <source>
        <dbReference type="EMBL" id="RUO26081.1"/>
    </source>
</evidence>
<sequence>MPILIAFLCGLLMSAGIAVSQMIDPQKVLGFLNLAGDWDPSLALVMVGALIVYTLGYQLLKKRTKPVYEARFATPSSRLINKPLVVGAVIFGLGWGLVGYCPGPAIAALPSGSSGTLVFVAMMILGWFISRRLFIR</sequence>
<keyword evidence="3" id="KW-1185">Reference proteome</keyword>
<feature type="transmembrane region" description="Helical" evidence="1">
    <location>
        <begin position="42"/>
        <end position="60"/>
    </location>
</feature>
<evidence type="ECO:0000256" key="1">
    <source>
        <dbReference type="SAM" id="Phobius"/>
    </source>
</evidence>
<name>A0A432W7V0_9GAMM</name>
<keyword evidence="1" id="KW-0812">Transmembrane</keyword>
<dbReference type="OrthoDB" id="9790409at2"/>
<evidence type="ECO:0000313" key="3">
    <source>
        <dbReference type="Proteomes" id="UP000288293"/>
    </source>
</evidence>
<organism evidence="2 3">
    <name type="scientific">Aliidiomarina minuta</name>
    <dbReference type="NCBI Taxonomy" id="880057"/>
    <lineage>
        <taxon>Bacteria</taxon>
        <taxon>Pseudomonadati</taxon>
        <taxon>Pseudomonadota</taxon>
        <taxon>Gammaproteobacteria</taxon>
        <taxon>Alteromonadales</taxon>
        <taxon>Idiomarinaceae</taxon>
        <taxon>Aliidiomarina</taxon>
    </lineage>
</organism>
<dbReference type="Pfam" id="PF20398">
    <property type="entry name" value="DUF6691"/>
    <property type="match status" value="1"/>
</dbReference>
<keyword evidence="1" id="KW-0472">Membrane</keyword>
<feature type="transmembrane region" description="Helical" evidence="1">
    <location>
        <begin position="80"/>
        <end position="100"/>
    </location>
</feature>
<feature type="transmembrane region" description="Helical" evidence="1">
    <location>
        <begin position="106"/>
        <end position="129"/>
    </location>
</feature>
<dbReference type="AlphaFoldDB" id="A0A432W7V0"/>
<accession>A0A432W7V0</accession>
<proteinExistence type="predicted"/>
<gene>
    <name evidence="2" type="ORF">CWE09_04980</name>
</gene>
<dbReference type="InterPro" id="IPR046513">
    <property type="entry name" value="DUF6691"/>
</dbReference>
<reference evidence="2 3" key="1">
    <citation type="journal article" date="2011" name="Front. Microbiol.">
        <title>Genomic signatures of strain selection and enhancement in Bacillus atrophaeus var. globigii, a historical biowarfare simulant.</title>
        <authorList>
            <person name="Gibbons H.S."/>
            <person name="Broomall S.M."/>
            <person name="McNew L.A."/>
            <person name="Daligault H."/>
            <person name="Chapman C."/>
            <person name="Bruce D."/>
            <person name="Karavis M."/>
            <person name="Krepps M."/>
            <person name="McGregor P.A."/>
            <person name="Hong C."/>
            <person name="Park K.H."/>
            <person name="Akmal A."/>
            <person name="Feldman A."/>
            <person name="Lin J.S."/>
            <person name="Chang W.E."/>
            <person name="Higgs B.W."/>
            <person name="Demirev P."/>
            <person name="Lindquist J."/>
            <person name="Liem A."/>
            <person name="Fochler E."/>
            <person name="Read T.D."/>
            <person name="Tapia R."/>
            <person name="Johnson S."/>
            <person name="Bishop-Lilly K.A."/>
            <person name="Detter C."/>
            <person name="Han C."/>
            <person name="Sozhamannan S."/>
            <person name="Rosenzweig C.N."/>
            <person name="Skowronski E.W."/>
        </authorList>
    </citation>
    <scope>NUCLEOTIDE SEQUENCE [LARGE SCALE GENOMIC DNA]</scope>
    <source>
        <strain evidence="2 3">MLST1</strain>
    </source>
</reference>